<evidence type="ECO:0000313" key="2">
    <source>
        <dbReference type="Proteomes" id="UP000030003"/>
    </source>
</evidence>
<gene>
    <name evidence="1" type="ORF">N791_04860</name>
</gene>
<comment type="caution">
    <text evidence="1">The sequence shown here is derived from an EMBL/GenBank/DDBJ whole genome shotgun (WGS) entry which is preliminary data.</text>
</comment>
<sequence length="95" mass="10591">MNQEIEPGYMVFVADGEMGVAAVREVRDDGLVINVQNGGDFRIPRSAVRDVHEKKVVLDLQELPAEVCEALNHAHDAEYRRYRTDPEAGTPKAVD</sequence>
<protein>
    <submittedName>
        <fullName evidence="1">Uncharacterized protein</fullName>
    </submittedName>
</protein>
<dbReference type="Proteomes" id="UP000030003">
    <property type="component" value="Unassembled WGS sequence"/>
</dbReference>
<proteinExistence type="predicted"/>
<organism evidence="1 2">
    <name type="scientific">Lysobacter defluvii IMMIB APB-9 = DSM 18482</name>
    <dbReference type="NCBI Taxonomy" id="1385515"/>
    <lineage>
        <taxon>Bacteria</taxon>
        <taxon>Pseudomonadati</taxon>
        <taxon>Pseudomonadota</taxon>
        <taxon>Gammaproteobacteria</taxon>
        <taxon>Lysobacterales</taxon>
        <taxon>Lysobacteraceae</taxon>
        <taxon>Novilysobacter</taxon>
    </lineage>
</organism>
<evidence type="ECO:0000313" key="1">
    <source>
        <dbReference type="EMBL" id="KGO97843.1"/>
    </source>
</evidence>
<reference evidence="1 2" key="1">
    <citation type="submission" date="2013-08" db="EMBL/GenBank/DDBJ databases">
        <title>Genomic analysis of Lysobacter defluvii.</title>
        <authorList>
            <person name="Wang Q."/>
            <person name="Wang G."/>
        </authorList>
    </citation>
    <scope>NUCLEOTIDE SEQUENCE [LARGE SCALE GENOMIC DNA]</scope>
    <source>
        <strain evidence="1 2">IMMIB APB-9</strain>
    </source>
</reference>
<name>A0A0A0M490_9GAMM</name>
<accession>A0A0A0M490</accession>
<dbReference type="RefSeq" id="WP_197050238.1">
    <property type="nucleotide sequence ID" value="NZ_AUHT01000004.1"/>
</dbReference>
<dbReference type="eggNOG" id="ENOG502ZH30">
    <property type="taxonomic scope" value="Bacteria"/>
</dbReference>
<dbReference type="STRING" id="1385515.GCA_000423325_00132"/>
<dbReference type="AlphaFoldDB" id="A0A0A0M490"/>
<dbReference type="EMBL" id="AVBH01000187">
    <property type="protein sequence ID" value="KGO97843.1"/>
    <property type="molecule type" value="Genomic_DNA"/>
</dbReference>
<keyword evidence="2" id="KW-1185">Reference proteome</keyword>